<keyword evidence="3" id="KW-1185">Reference proteome</keyword>
<dbReference type="Proteomes" id="UP000245916">
    <property type="component" value="Unassembled WGS sequence"/>
</dbReference>
<protein>
    <submittedName>
        <fullName evidence="2">DUF1499 domain-containing protein</fullName>
    </submittedName>
</protein>
<name>A0A2U2J1F4_9SPHN</name>
<comment type="caution">
    <text evidence="2">The sequence shown here is derived from an EMBL/GenBank/DDBJ whole genome shotgun (WGS) entry which is preliminary data.</text>
</comment>
<feature type="transmembrane region" description="Helical" evidence="1">
    <location>
        <begin position="83"/>
        <end position="103"/>
    </location>
</feature>
<evidence type="ECO:0000313" key="2">
    <source>
        <dbReference type="EMBL" id="PWG02156.1"/>
    </source>
</evidence>
<gene>
    <name evidence="2" type="ORF">DF286_04190</name>
</gene>
<keyword evidence="1" id="KW-0472">Membrane</keyword>
<feature type="transmembrane region" description="Helical" evidence="1">
    <location>
        <begin position="12"/>
        <end position="32"/>
    </location>
</feature>
<dbReference type="EMBL" id="QFFF01000001">
    <property type="protein sequence ID" value="PWG02156.1"/>
    <property type="molecule type" value="Genomic_DNA"/>
</dbReference>
<proteinExistence type="predicted"/>
<dbReference type="RefSeq" id="WP_109270296.1">
    <property type="nucleotide sequence ID" value="NZ_QFFF01000001.1"/>
</dbReference>
<keyword evidence="1" id="KW-1133">Transmembrane helix</keyword>
<dbReference type="AlphaFoldDB" id="A0A2U2J1F4"/>
<reference evidence="2 3" key="1">
    <citation type="submission" date="2018-05" db="EMBL/GenBank/DDBJ databases">
        <title>Genome of Sphingosinicella humi QZX222.</title>
        <authorList>
            <person name="Qiao Z."/>
            <person name="Wang G."/>
        </authorList>
    </citation>
    <scope>NUCLEOTIDE SEQUENCE [LARGE SCALE GENOMIC DNA]</scope>
    <source>
        <strain evidence="2 3">QZX222</strain>
    </source>
</reference>
<sequence>MAEALRRRVWTARLSWTALALSVGAVAAALIAALGTREGAWHFSDGFLILRWAFYAAVAGGLLAIAAWLMARRAAGSLAAVNLAALIIALLFAGYVASLAIAARSVPPIHDVTTNLESVPRFFRLALREDNFDVVPAQGDPRLMRMAPVERWRMLHARAYGDLRTAEVPWNVEETVRRAEALARDRGWEIASADPRGVVEATDTSTFFGFKDDVVIRVTPNPAGGSFVDMRSVSRVGVSDLGVNADRIRNFLEDLRQG</sequence>
<accession>A0A2U2J1F4</accession>
<dbReference type="InterPro" id="IPR010865">
    <property type="entry name" value="DUF1499"/>
</dbReference>
<feature type="transmembrane region" description="Helical" evidence="1">
    <location>
        <begin position="52"/>
        <end position="71"/>
    </location>
</feature>
<keyword evidence="1" id="KW-0812">Transmembrane</keyword>
<dbReference type="OrthoDB" id="1523552at2"/>
<evidence type="ECO:0000313" key="3">
    <source>
        <dbReference type="Proteomes" id="UP000245916"/>
    </source>
</evidence>
<dbReference type="Pfam" id="PF07386">
    <property type="entry name" value="DUF1499"/>
    <property type="match status" value="1"/>
</dbReference>
<evidence type="ECO:0000256" key="1">
    <source>
        <dbReference type="SAM" id="Phobius"/>
    </source>
</evidence>
<organism evidence="2 3">
    <name type="scientific">Allosphingosinicella humi</name>
    <dbReference type="NCBI Taxonomy" id="2068657"/>
    <lineage>
        <taxon>Bacteria</taxon>
        <taxon>Pseudomonadati</taxon>
        <taxon>Pseudomonadota</taxon>
        <taxon>Alphaproteobacteria</taxon>
        <taxon>Sphingomonadales</taxon>
        <taxon>Sphingomonadaceae</taxon>
        <taxon>Allosphingosinicella</taxon>
    </lineage>
</organism>